<organism evidence="2 3">
    <name type="scientific">Frondihabitans cladoniiphilus</name>
    <dbReference type="NCBI Taxonomy" id="715785"/>
    <lineage>
        <taxon>Bacteria</taxon>
        <taxon>Bacillati</taxon>
        <taxon>Actinomycetota</taxon>
        <taxon>Actinomycetes</taxon>
        <taxon>Micrococcales</taxon>
        <taxon>Microbacteriaceae</taxon>
        <taxon>Frondihabitans</taxon>
    </lineage>
</organism>
<dbReference type="EMBL" id="BAABLM010000002">
    <property type="protein sequence ID" value="GAA4669814.1"/>
    <property type="molecule type" value="Genomic_DNA"/>
</dbReference>
<proteinExistence type="predicted"/>
<sequence length="65" mass="6674">MGREAAGSTDATATVGSAVDAVDVSGALSAAACRDRNPANSLLLFFGVFLLVLSFLFELSFLSTM</sequence>
<accession>A0ABP8VRR3</accession>
<keyword evidence="1" id="KW-0472">Membrane</keyword>
<comment type="caution">
    <text evidence="2">The sequence shown here is derived from an EMBL/GenBank/DDBJ whole genome shotgun (WGS) entry which is preliminary data.</text>
</comment>
<evidence type="ECO:0000313" key="3">
    <source>
        <dbReference type="Proteomes" id="UP001501295"/>
    </source>
</evidence>
<keyword evidence="3" id="KW-1185">Reference proteome</keyword>
<gene>
    <name evidence="2" type="ORF">GCM10025780_11400</name>
</gene>
<keyword evidence="1" id="KW-0812">Transmembrane</keyword>
<evidence type="ECO:0000256" key="1">
    <source>
        <dbReference type="SAM" id="Phobius"/>
    </source>
</evidence>
<evidence type="ECO:0000313" key="2">
    <source>
        <dbReference type="EMBL" id="GAA4669814.1"/>
    </source>
</evidence>
<dbReference type="RefSeq" id="WP_345374235.1">
    <property type="nucleotide sequence ID" value="NZ_BAABLM010000002.1"/>
</dbReference>
<reference evidence="3" key="1">
    <citation type="journal article" date="2019" name="Int. J. Syst. Evol. Microbiol.">
        <title>The Global Catalogue of Microorganisms (GCM) 10K type strain sequencing project: providing services to taxonomists for standard genome sequencing and annotation.</title>
        <authorList>
            <consortium name="The Broad Institute Genomics Platform"/>
            <consortium name="The Broad Institute Genome Sequencing Center for Infectious Disease"/>
            <person name="Wu L."/>
            <person name="Ma J."/>
        </authorList>
    </citation>
    <scope>NUCLEOTIDE SEQUENCE [LARGE SCALE GENOMIC DNA]</scope>
    <source>
        <strain evidence="3">JCM 18956</strain>
    </source>
</reference>
<protein>
    <submittedName>
        <fullName evidence="2">Uncharacterized protein</fullName>
    </submittedName>
</protein>
<keyword evidence="1" id="KW-1133">Transmembrane helix</keyword>
<dbReference type="Proteomes" id="UP001501295">
    <property type="component" value="Unassembled WGS sequence"/>
</dbReference>
<feature type="transmembrane region" description="Helical" evidence="1">
    <location>
        <begin position="42"/>
        <end position="62"/>
    </location>
</feature>
<name>A0ABP8VRR3_9MICO</name>